<dbReference type="RefSeq" id="WP_238018516.1">
    <property type="nucleotide sequence ID" value="NZ_JAIFZM010000003.1"/>
</dbReference>
<dbReference type="SUPFAM" id="SSF55729">
    <property type="entry name" value="Acyl-CoA N-acyltransferases (Nat)"/>
    <property type="match status" value="1"/>
</dbReference>
<comment type="caution">
    <text evidence="2">The sequence shown here is derived from an EMBL/GenBank/DDBJ whole genome shotgun (WGS) entry which is preliminary data.</text>
</comment>
<dbReference type="Gene3D" id="3.40.630.30">
    <property type="match status" value="1"/>
</dbReference>
<dbReference type="InterPro" id="IPR000182">
    <property type="entry name" value="GNAT_dom"/>
</dbReference>
<evidence type="ECO:0000259" key="1">
    <source>
        <dbReference type="PROSITE" id="PS51186"/>
    </source>
</evidence>
<dbReference type="InterPro" id="IPR016181">
    <property type="entry name" value="Acyl_CoA_acyltransferase"/>
</dbReference>
<dbReference type="Pfam" id="PF13673">
    <property type="entry name" value="Acetyltransf_10"/>
    <property type="match status" value="1"/>
</dbReference>
<dbReference type="AlphaFoldDB" id="A0AAW5B0H1"/>
<accession>A0AAW5B0H1</accession>
<protein>
    <submittedName>
        <fullName evidence="2">GNAT family N-acetyltransferase</fullName>
    </submittedName>
</protein>
<reference evidence="2 3" key="1">
    <citation type="journal article" date="2022" name="Evol. Bioinform. Online">
        <title>Draft Genome Sequence of Oceanobacillus jordanicus Strain GSFE11, a Halotolerant Plant Growth-Promoting Bacterial Endophyte Isolated From the Jordan Valley.</title>
        <authorList>
            <person name="Alhindi T."/>
            <person name="Albdaiwi R."/>
        </authorList>
    </citation>
    <scope>NUCLEOTIDE SEQUENCE [LARGE SCALE GENOMIC DNA]</scope>
    <source>
        <strain evidence="2 3">GSFE11</strain>
    </source>
</reference>
<proteinExistence type="predicted"/>
<gene>
    <name evidence="2" type="ORF">K3T81_04340</name>
</gene>
<keyword evidence="3" id="KW-1185">Reference proteome</keyword>
<feature type="domain" description="N-acetyltransferase" evidence="1">
    <location>
        <begin position="1"/>
        <end position="140"/>
    </location>
</feature>
<dbReference type="GO" id="GO:0004343">
    <property type="term" value="F:glucosamine 6-phosphate N-acetyltransferase activity"/>
    <property type="evidence" value="ECO:0007669"/>
    <property type="project" value="TreeGrafter"/>
</dbReference>
<evidence type="ECO:0000313" key="2">
    <source>
        <dbReference type="EMBL" id="MCG3418373.1"/>
    </source>
</evidence>
<sequence length="140" mass="15947">MNINVVETDEQLKEAYHVRMTVFVKEQKVSPEEELDEHDKTATHLVGYENDQAIAASRLRFVEEYGKLERICILKEHRGKAFGSQMIAAMEDIILSKGCKKAKLNAQTQALPFYERLGYKTISGEFMDAGIPHVTMVKDL</sequence>
<name>A0AAW5B0H1_9BACI</name>
<dbReference type="EMBL" id="JAIFZM010000003">
    <property type="protein sequence ID" value="MCG3418373.1"/>
    <property type="molecule type" value="Genomic_DNA"/>
</dbReference>
<dbReference type="Proteomes" id="UP001199631">
    <property type="component" value="Unassembled WGS sequence"/>
</dbReference>
<dbReference type="CDD" id="cd04301">
    <property type="entry name" value="NAT_SF"/>
    <property type="match status" value="1"/>
</dbReference>
<evidence type="ECO:0000313" key="3">
    <source>
        <dbReference type="Proteomes" id="UP001199631"/>
    </source>
</evidence>
<dbReference type="PANTHER" id="PTHR13355">
    <property type="entry name" value="GLUCOSAMINE 6-PHOSPHATE N-ACETYLTRANSFERASE"/>
    <property type="match status" value="1"/>
</dbReference>
<dbReference type="PANTHER" id="PTHR13355:SF11">
    <property type="entry name" value="GLUCOSAMINE 6-PHOSPHATE N-ACETYLTRANSFERASE"/>
    <property type="match status" value="1"/>
</dbReference>
<dbReference type="InterPro" id="IPR039143">
    <property type="entry name" value="GNPNAT1-like"/>
</dbReference>
<organism evidence="2 3">
    <name type="scientific">Oceanobacillus jordanicus</name>
    <dbReference type="NCBI Taxonomy" id="2867266"/>
    <lineage>
        <taxon>Bacteria</taxon>
        <taxon>Bacillati</taxon>
        <taxon>Bacillota</taxon>
        <taxon>Bacilli</taxon>
        <taxon>Bacillales</taxon>
        <taxon>Bacillaceae</taxon>
        <taxon>Oceanobacillus</taxon>
    </lineage>
</organism>
<dbReference type="PROSITE" id="PS51186">
    <property type="entry name" value="GNAT"/>
    <property type="match status" value="1"/>
</dbReference>